<proteinExistence type="predicted"/>
<evidence type="ECO:0000256" key="1">
    <source>
        <dbReference type="SAM" id="MobiDB-lite"/>
    </source>
</evidence>
<accession>A0A811QNE9</accession>
<reference evidence="2" key="1">
    <citation type="submission" date="2020-10" db="EMBL/GenBank/DDBJ databases">
        <authorList>
            <person name="Han B."/>
            <person name="Lu T."/>
            <person name="Zhao Q."/>
            <person name="Huang X."/>
            <person name="Zhao Y."/>
        </authorList>
    </citation>
    <scope>NUCLEOTIDE SEQUENCE</scope>
</reference>
<feature type="region of interest" description="Disordered" evidence="1">
    <location>
        <begin position="18"/>
        <end position="38"/>
    </location>
</feature>
<comment type="caution">
    <text evidence="2">The sequence shown here is derived from an EMBL/GenBank/DDBJ whole genome shotgun (WGS) entry which is preliminary data.</text>
</comment>
<evidence type="ECO:0000313" key="2">
    <source>
        <dbReference type="EMBL" id="CAD6257652.1"/>
    </source>
</evidence>
<name>A0A811QNE9_9POAL</name>
<dbReference type="Proteomes" id="UP000604825">
    <property type="component" value="Unassembled WGS sequence"/>
</dbReference>
<dbReference type="EMBL" id="CAJGYO010000010">
    <property type="protein sequence ID" value="CAD6257652.1"/>
    <property type="molecule type" value="Genomic_DNA"/>
</dbReference>
<organism evidence="2 3">
    <name type="scientific">Miscanthus lutarioriparius</name>
    <dbReference type="NCBI Taxonomy" id="422564"/>
    <lineage>
        <taxon>Eukaryota</taxon>
        <taxon>Viridiplantae</taxon>
        <taxon>Streptophyta</taxon>
        <taxon>Embryophyta</taxon>
        <taxon>Tracheophyta</taxon>
        <taxon>Spermatophyta</taxon>
        <taxon>Magnoliopsida</taxon>
        <taxon>Liliopsida</taxon>
        <taxon>Poales</taxon>
        <taxon>Poaceae</taxon>
        <taxon>PACMAD clade</taxon>
        <taxon>Panicoideae</taxon>
        <taxon>Andropogonodae</taxon>
        <taxon>Andropogoneae</taxon>
        <taxon>Saccharinae</taxon>
        <taxon>Miscanthus</taxon>
    </lineage>
</organism>
<evidence type="ECO:0000313" key="3">
    <source>
        <dbReference type="Proteomes" id="UP000604825"/>
    </source>
</evidence>
<keyword evidence="3" id="KW-1185">Reference proteome</keyword>
<dbReference type="AlphaFoldDB" id="A0A811QNE9"/>
<sequence length="112" mass="11723">MSGNGMSGVFTPVIQGKDQQSSMNSMQNHNTGNSTNVPVTGLSFTGGAFLSGNSVNGPPPPQRRSVFLVRIVSNAFFTFKLQETPALASGGIRTSEVEVAGGPSTTSFYQHI</sequence>
<gene>
    <name evidence="2" type="ORF">NCGR_LOCUS41137</name>
</gene>
<protein>
    <submittedName>
        <fullName evidence="2">Uncharacterized protein</fullName>
    </submittedName>
</protein>
<dbReference type="OrthoDB" id="597873at2759"/>